<proteinExistence type="predicted"/>
<organism evidence="3 4">
    <name type="scientific">Microbispora bryophytorum</name>
    <dbReference type="NCBI Taxonomy" id="1460882"/>
    <lineage>
        <taxon>Bacteria</taxon>
        <taxon>Bacillati</taxon>
        <taxon>Actinomycetota</taxon>
        <taxon>Actinomycetes</taxon>
        <taxon>Streptosporangiales</taxon>
        <taxon>Streptosporangiaceae</taxon>
        <taxon>Microbispora</taxon>
    </lineage>
</organism>
<accession>A0A8H9GZA3</accession>
<name>A0A8H9GZA3_9ACTN</name>
<dbReference type="GO" id="GO:0004198">
    <property type="term" value="F:calcium-dependent cysteine-type endopeptidase activity"/>
    <property type="evidence" value="ECO:0007669"/>
    <property type="project" value="InterPro"/>
</dbReference>
<evidence type="ECO:0000259" key="2">
    <source>
        <dbReference type="PROSITE" id="PS50203"/>
    </source>
</evidence>
<evidence type="ECO:0000313" key="3">
    <source>
        <dbReference type="EMBL" id="GGO13520.1"/>
    </source>
</evidence>
<dbReference type="AlphaFoldDB" id="A0A8H9GZA3"/>
<comment type="caution">
    <text evidence="3">The sequence shown here is derived from an EMBL/GenBank/DDBJ whole genome shotgun (WGS) entry which is preliminary data.</text>
</comment>
<reference evidence="3" key="2">
    <citation type="submission" date="2020-09" db="EMBL/GenBank/DDBJ databases">
        <authorList>
            <person name="Sun Q."/>
            <person name="Zhou Y."/>
        </authorList>
    </citation>
    <scope>NUCLEOTIDE SEQUENCE</scope>
    <source>
        <strain evidence="3">CGMCC 4.7138</strain>
    </source>
</reference>
<dbReference type="GO" id="GO:0006508">
    <property type="term" value="P:proteolysis"/>
    <property type="evidence" value="ECO:0007669"/>
    <property type="project" value="InterPro"/>
</dbReference>
<dbReference type="InterPro" id="IPR001300">
    <property type="entry name" value="Peptidase_C2_calpain_cat"/>
</dbReference>
<keyword evidence="4" id="KW-1185">Reference proteome</keyword>
<gene>
    <name evidence="3" type="ORF">GCM10011574_32940</name>
</gene>
<sequence length="350" mass="37883">MTDQPLTSLPSRVRFPGGRMIKGQSLSGAPVELTVSEIIVVDKPKPGCVRVVKQDWAAAGTTVQLADEDLVALLKEGIPEPMVAETETMASGFLPLANAPFSGTPLPSDVNQGLIGDCRVISALQAIAVAQPALLTSALSGGPDTYGVALKRAPAPDKAPASSQRPEVFRVSGALPVNRLSKESELLYCLRGNDTKDTSFPVWPAIFEKAFAVMWGGYGKLAGALEEPVMLALGLTAPLSSKIQLLNNAKPDPAAWREKMMRFHAENMPMTTTIQDKRHNYAIIRVSEDGVVVSDPNTRRTGDFLARWATPRHVSTAPGFVADSEVWPLFFPWDTFFGKFMWVYAYSLPT</sequence>
<protein>
    <recommendedName>
        <fullName evidence="2">Calpain catalytic domain-containing protein</fullName>
    </recommendedName>
</protein>
<comment type="caution">
    <text evidence="1">Lacks conserved residue(s) required for the propagation of feature annotation.</text>
</comment>
<dbReference type="SUPFAM" id="SSF54001">
    <property type="entry name" value="Cysteine proteinases"/>
    <property type="match status" value="1"/>
</dbReference>
<reference evidence="3" key="1">
    <citation type="journal article" date="2014" name="Int. J. Syst. Evol. Microbiol.">
        <title>Complete genome sequence of Corynebacterium casei LMG S-19264T (=DSM 44701T), isolated from a smear-ripened cheese.</title>
        <authorList>
            <consortium name="US DOE Joint Genome Institute (JGI-PGF)"/>
            <person name="Walter F."/>
            <person name="Albersmeier A."/>
            <person name="Kalinowski J."/>
            <person name="Ruckert C."/>
        </authorList>
    </citation>
    <scope>NUCLEOTIDE SEQUENCE</scope>
    <source>
        <strain evidence="3">CGMCC 4.7138</strain>
    </source>
</reference>
<dbReference type="EMBL" id="BMMN01000005">
    <property type="protein sequence ID" value="GGO13520.1"/>
    <property type="molecule type" value="Genomic_DNA"/>
</dbReference>
<dbReference type="InterPro" id="IPR038765">
    <property type="entry name" value="Papain-like_cys_pep_sf"/>
</dbReference>
<evidence type="ECO:0000313" key="4">
    <source>
        <dbReference type="Proteomes" id="UP000653480"/>
    </source>
</evidence>
<dbReference type="PROSITE" id="PS50203">
    <property type="entry name" value="CALPAIN_CAT"/>
    <property type="match status" value="1"/>
</dbReference>
<dbReference type="Proteomes" id="UP000653480">
    <property type="component" value="Unassembled WGS sequence"/>
</dbReference>
<feature type="domain" description="Calpain catalytic" evidence="2">
    <location>
        <begin position="79"/>
        <end position="340"/>
    </location>
</feature>
<evidence type="ECO:0000256" key="1">
    <source>
        <dbReference type="PROSITE-ProRule" id="PRU00239"/>
    </source>
</evidence>